<feature type="transmembrane region" description="Helical" evidence="1">
    <location>
        <begin position="76"/>
        <end position="103"/>
    </location>
</feature>
<protein>
    <submittedName>
        <fullName evidence="2">Uncharacterized protein</fullName>
    </submittedName>
</protein>
<name>A0A0C1QP29_9BACT</name>
<keyword evidence="1" id="KW-0472">Membrane</keyword>
<gene>
    <name evidence="2" type="ORF">SE37_06815</name>
</gene>
<sequence length="154" mass="17446">MVCASLKAFIAADEQLTGIHFLVQTKARRGDRPAVHYNAARFFDHHEARLVSHLIEIRGDIFESALSRSLMRLGCLIIVGGTAMLVRNSAAFIAVPVFALLLYSEIRLVRRAYLLDSSLKGYISYLGRTRRQRRDDFVRDVVEHSARIAECISR</sequence>
<evidence type="ECO:0000313" key="2">
    <source>
        <dbReference type="EMBL" id="KIE42357.1"/>
    </source>
</evidence>
<keyword evidence="3" id="KW-1185">Reference proteome</keyword>
<keyword evidence="1" id="KW-0812">Transmembrane</keyword>
<comment type="caution">
    <text evidence="2">The sequence shown here is derived from an EMBL/GenBank/DDBJ whole genome shotgun (WGS) entry which is preliminary data.</text>
</comment>
<dbReference type="RefSeq" id="WP_039644861.1">
    <property type="nucleotide sequence ID" value="NZ_JXBL01000001.1"/>
</dbReference>
<evidence type="ECO:0000313" key="3">
    <source>
        <dbReference type="Proteomes" id="UP000031433"/>
    </source>
</evidence>
<proteinExistence type="predicted"/>
<reference evidence="2 3" key="1">
    <citation type="submission" date="2015-01" db="EMBL/GenBank/DDBJ databases">
        <title>Genome sequence of the anaerobic bacterium Geobacter soli GSS01, a dissimilatory Fe(III) reducer from soil.</title>
        <authorList>
            <person name="Yang G."/>
            <person name="Zhou S."/>
        </authorList>
    </citation>
    <scope>NUCLEOTIDE SEQUENCE [LARGE SCALE GENOMIC DNA]</scope>
    <source>
        <strain evidence="2 3">GSS01</strain>
    </source>
</reference>
<dbReference type="Proteomes" id="UP000031433">
    <property type="component" value="Unassembled WGS sequence"/>
</dbReference>
<dbReference type="EMBL" id="JXBL01000001">
    <property type="protein sequence ID" value="KIE42357.1"/>
    <property type="molecule type" value="Genomic_DNA"/>
</dbReference>
<evidence type="ECO:0000256" key="1">
    <source>
        <dbReference type="SAM" id="Phobius"/>
    </source>
</evidence>
<accession>A0A0C1QP29</accession>
<keyword evidence="1" id="KW-1133">Transmembrane helix</keyword>
<organism evidence="2 3">
    <name type="scientific">Geobacter soli</name>
    <dbReference type="NCBI Taxonomy" id="1510391"/>
    <lineage>
        <taxon>Bacteria</taxon>
        <taxon>Pseudomonadati</taxon>
        <taxon>Thermodesulfobacteriota</taxon>
        <taxon>Desulfuromonadia</taxon>
        <taxon>Geobacterales</taxon>
        <taxon>Geobacteraceae</taxon>
        <taxon>Geobacter</taxon>
    </lineage>
</organism>
<dbReference type="AlphaFoldDB" id="A0A0C1QP29"/>